<dbReference type="InterPro" id="IPR054708">
    <property type="entry name" value="MTPAP-like_central"/>
</dbReference>
<sequence>MAGGQYGRDAERTAPPGSAPEWNEDVASALEAQLHRLQTSLQPTPEDATARQQAIARLQALLADIFPPPRSVTLVPYGSFLTGCYSHGSDLDLALTGSVTSGDVYYNVPEFDLAFYEQPLSLEEVAESGSAPLLLEELAAALEKRGAVKGRVDRGGLPARVPVIRLVEATTGVACDVCVCTRGCDVKGETMRLLQGLQPALAPLTRLVKAWAKQHDINCALRGTLNSWSLELLTVFSLQTHPGGPLLPPMWGLFGDKPPPPGHGMGPRPLQGTTTPPADALARARERCSGSARAELLPAGPAPPLPALFRWFLVSTAWIMEDWRAKAVPFVWDSSSTRVSTWLGRLHDRAYDKKPYGTLPYVALIEEPFDSGDNTARSLGTKGRNEDTLPYITWVFSHSHHTLSAVASVGDSVRALLWLFGPAALPCLGTSPASLVPYLSYGQAEHVSAAVTKALRQLCPDGPGAAEGAVKEQSDDRAASAGKVSAFRALLDAARVGSPILTLSDWRSHHACCRTRPPYVWHRIGQAEAPEPEPAAEPAEVSAARGGATVSVTGHQAAARAKPAEPGPQPGPSGNATRLRATLLTALWDEAARQGYPYIVPYPCEPPPGWRVFRGLLFSEDMVPAAELESALQEEQVGASERDAFEAHFLVDLAMLCMEITEVVDGLGAGRAGRGPPRLRRAAARRAAWQGHLWVVEAQGRALEA</sequence>
<dbReference type="GO" id="GO:0031123">
    <property type="term" value="P:RNA 3'-end processing"/>
    <property type="evidence" value="ECO:0007669"/>
    <property type="project" value="TreeGrafter"/>
</dbReference>
<feature type="region of interest" description="Disordered" evidence="1">
    <location>
        <begin position="530"/>
        <end position="576"/>
    </location>
</feature>
<dbReference type="Proteomes" id="UP000612055">
    <property type="component" value="Unassembled WGS sequence"/>
</dbReference>
<reference evidence="3" key="1">
    <citation type="journal article" date="2020" name="bioRxiv">
        <title>Comparative genomics of Chlamydomonas.</title>
        <authorList>
            <person name="Craig R.J."/>
            <person name="Hasan A.R."/>
            <person name="Ness R.W."/>
            <person name="Keightley P.D."/>
        </authorList>
    </citation>
    <scope>NUCLEOTIDE SEQUENCE</scope>
    <source>
        <strain evidence="3">CCAP 11/70</strain>
    </source>
</reference>
<evidence type="ECO:0000256" key="1">
    <source>
        <dbReference type="SAM" id="MobiDB-lite"/>
    </source>
</evidence>
<dbReference type="InterPro" id="IPR043519">
    <property type="entry name" value="NT_sf"/>
</dbReference>
<dbReference type="PANTHER" id="PTHR12271:SF123">
    <property type="entry name" value="PROTEIN HESO1"/>
    <property type="match status" value="1"/>
</dbReference>
<dbReference type="OrthoDB" id="515052at2759"/>
<keyword evidence="4" id="KW-1185">Reference proteome</keyword>
<dbReference type="SUPFAM" id="SSF81631">
    <property type="entry name" value="PAP/OAS1 substrate-binding domain"/>
    <property type="match status" value="1"/>
</dbReference>
<comment type="caution">
    <text evidence="3">The sequence shown here is derived from an EMBL/GenBank/DDBJ whole genome shotgun (WGS) entry which is preliminary data.</text>
</comment>
<organism evidence="3 4">
    <name type="scientific">Edaphochlamys debaryana</name>
    <dbReference type="NCBI Taxonomy" id="47281"/>
    <lineage>
        <taxon>Eukaryota</taxon>
        <taxon>Viridiplantae</taxon>
        <taxon>Chlorophyta</taxon>
        <taxon>core chlorophytes</taxon>
        <taxon>Chlorophyceae</taxon>
        <taxon>CS clade</taxon>
        <taxon>Chlamydomonadales</taxon>
        <taxon>Chlamydomonadales incertae sedis</taxon>
        <taxon>Edaphochlamys</taxon>
    </lineage>
</organism>
<feature type="region of interest" description="Disordered" evidence="1">
    <location>
        <begin position="258"/>
        <end position="278"/>
    </location>
</feature>
<feature type="domain" description="Poly(A) RNA polymerase mitochondrial-like central palm" evidence="2">
    <location>
        <begin position="30"/>
        <end position="179"/>
    </location>
</feature>
<feature type="region of interest" description="Disordered" evidence="1">
    <location>
        <begin position="1"/>
        <end position="23"/>
    </location>
</feature>
<gene>
    <name evidence="3" type="ORF">HYH03_006243</name>
</gene>
<name>A0A836C1I1_9CHLO</name>
<dbReference type="SUPFAM" id="SSF81301">
    <property type="entry name" value="Nucleotidyltransferase"/>
    <property type="match status" value="1"/>
</dbReference>
<dbReference type="CDD" id="cd05402">
    <property type="entry name" value="NT_PAP_TUTase"/>
    <property type="match status" value="1"/>
</dbReference>
<dbReference type="AlphaFoldDB" id="A0A836C1I1"/>
<evidence type="ECO:0000259" key="2">
    <source>
        <dbReference type="Pfam" id="PF22600"/>
    </source>
</evidence>
<dbReference type="PANTHER" id="PTHR12271">
    <property type="entry name" value="POLY A POLYMERASE CID PAP -RELATED"/>
    <property type="match status" value="1"/>
</dbReference>
<proteinExistence type="predicted"/>
<dbReference type="Pfam" id="PF22600">
    <property type="entry name" value="MTPAP-like_central"/>
    <property type="match status" value="1"/>
</dbReference>
<evidence type="ECO:0000313" key="4">
    <source>
        <dbReference type="Proteomes" id="UP000612055"/>
    </source>
</evidence>
<accession>A0A836C1I1</accession>
<evidence type="ECO:0000313" key="3">
    <source>
        <dbReference type="EMBL" id="KAG2495643.1"/>
    </source>
</evidence>
<dbReference type="Gene3D" id="3.30.460.10">
    <property type="entry name" value="Beta Polymerase, domain 2"/>
    <property type="match status" value="1"/>
</dbReference>
<dbReference type="GO" id="GO:0016779">
    <property type="term" value="F:nucleotidyltransferase activity"/>
    <property type="evidence" value="ECO:0007669"/>
    <property type="project" value="TreeGrafter"/>
</dbReference>
<dbReference type="EMBL" id="JAEHOE010000023">
    <property type="protein sequence ID" value="KAG2495643.1"/>
    <property type="molecule type" value="Genomic_DNA"/>
</dbReference>
<dbReference type="Gene3D" id="1.10.1410.10">
    <property type="match status" value="1"/>
</dbReference>
<protein>
    <recommendedName>
        <fullName evidence="2">Poly(A) RNA polymerase mitochondrial-like central palm domain-containing protein</fullName>
    </recommendedName>
</protein>